<dbReference type="RefSeq" id="WP_207364756.1">
    <property type="nucleotide sequence ID" value="NZ_JAFMYV010000005.1"/>
</dbReference>
<dbReference type="Gene3D" id="2.130.10.10">
    <property type="entry name" value="YVTN repeat-like/Quinoprotein amine dehydrogenase"/>
    <property type="match status" value="1"/>
</dbReference>
<proteinExistence type="predicted"/>
<reference evidence="2" key="1">
    <citation type="submission" date="2021-03" db="EMBL/GenBank/DDBJ databases">
        <title>Fibrella sp. HMF5335 genome sequencing and assembly.</title>
        <authorList>
            <person name="Kang H."/>
            <person name="Kim H."/>
            <person name="Bae S."/>
            <person name="Joh K."/>
        </authorList>
    </citation>
    <scope>NUCLEOTIDE SEQUENCE</scope>
    <source>
        <strain evidence="2">HMF5335</strain>
    </source>
</reference>
<dbReference type="InterPro" id="IPR015943">
    <property type="entry name" value="WD40/YVTN_repeat-like_dom_sf"/>
</dbReference>
<dbReference type="SUPFAM" id="SSF82171">
    <property type="entry name" value="DPP6 N-terminal domain-like"/>
    <property type="match status" value="2"/>
</dbReference>
<evidence type="ECO:0000313" key="2">
    <source>
        <dbReference type="EMBL" id="MBO0937202.1"/>
    </source>
</evidence>
<organism evidence="2 3">
    <name type="scientific">Fibrella rubiginis</name>
    <dbReference type="NCBI Taxonomy" id="2817060"/>
    <lineage>
        <taxon>Bacteria</taxon>
        <taxon>Pseudomonadati</taxon>
        <taxon>Bacteroidota</taxon>
        <taxon>Cytophagia</taxon>
        <taxon>Cytophagales</taxon>
        <taxon>Spirosomataceae</taxon>
        <taxon>Fibrella</taxon>
    </lineage>
</organism>
<name>A0A939GIS6_9BACT</name>
<dbReference type="EMBL" id="JAFMYV010000005">
    <property type="protein sequence ID" value="MBO0937202.1"/>
    <property type="molecule type" value="Genomic_DNA"/>
</dbReference>
<dbReference type="SUPFAM" id="SSF75011">
    <property type="entry name" value="3-carboxy-cis,cis-mucoante lactonizing enzyme"/>
    <property type="match status" value="1"/>
</dbReference>
<feature type="signal peptide" evidence="1">
    <location>
        <begin position="1"/>
        <end position="16"/>
    </location>
</feature>
<sequence>MKTLLFLLLAPFFAVAQQTDNRESADFWTTKGDRQMMAGHYAEAYSAFQLARSLGAPDMAAKMELAKKYNINSIQFRALLAEARVQAATDPTQSLRLLEYAHQKFPDSTSLLKVIGEVANQPQNWYYALRADSIRASPTCTYLLAHSDKSRLYYRRGDSLTLVYTFSERPRIHFFSPDERYLFVATGETWQGSLIALHGPKVDSPRAFGGAVRSVRFSPNTNHGSWLLVNRYNRGAYLHDLQAADPTVGLAKFPDKDMHECLFSSGGQYLTTPKGLVVLAPHQLQFMKPMGSLSWTRYGNFKGYFSADDRHLLLVDRAAFIGAPENGISDLGLTLYAMTTAQGDTIRPLLTGLGAVALTPRRLWTPFSNDGRYLFTSTTQRGGGDIRYFDGSGWSLLQQTRDAAPKPADSLTKVQPQSVRFSPTNQLLTLEEQAEKKVVVRLWQLDGPHQRLIHEFDGKTSIREDVFSPDGHYLLSHHTNADYLWRIESDTVMLVHQFAKPVRQPNVLDESGWPLESAWFSPKSGYLITYSGATQDADSLWKIGPCGLVPVYGFSTRLKAGSTVFSPDERLLITEGSGIQPAMAWPIAAQIPLISAQLTSATEALFSPQGNVLLTHKASADAQKAVGTLWQTTDQQLHPLRAALTLTTVNNCQFSPDGRYLMASDAMQWGQAETALYRVNTDRLDLLRRYSTSQPRFILSEGNVRFVTYQTGLFSPDGRQWLQTNQEWAAPPGTLPNGAGFPPVSRPDSLWQLDRPTPATPIQLAYGKASRVVNRQVVNTAGYSIFQRWHITPAALFSPDGRLLMTRERDDLLIYQTNPMDRLRTLHIRQSGWPFDVSAAGDYWLMKSQRLYYTPPHTQGTPTDTNGIEPDFRVDSPVGLDTVRLWRLTKNRAGLPGWKPLGAFSTFYEGLNNGWQGSRRQSLFSPTGNYLLLPTTQPGLTTLYTMSGDVPRPVLTLKAQLLTAAHLPASPQNGWDVALLYTTTAAQTSLLRHGPAGSRTTSLGFGLLLHPPRALGTTAWWVRKKDEGQQTVELLDLVSARTLVQVPFGSVLDVAVRPNGNAWVVSTTGARLVRSPNEVLNWLKKAPIAPLQAGLRQVFGFL</sequence>
<dbReference type="Proteomes" id="UP000664034">
    <property type="component" value="Unassembled WGS sequence"/>
</dbReference>
<gene>
    <name evidence="2" type="ORF">J2I47_11645</name>
</gene>
<comment type="caution">
    <text evidence="2">The sequence shown here is derived from an EMBL/GenBank/DDBJ whole genome shotgun (WGS) entry which is preliminary data.</text>
</comment>
<keyword evidence="1" id="KW-0732">Signal</keyword>
<feature type="chain" id="PRO_5037780910" evidence="1">
    <location>
        <begin position="17"/>
        <end position="1102"/>
    </location>
</feature>
<protein>
    <submittedName>
        <fullName evidence="2">WD40 repeat domain-containing protein</fullName>
    </submittedName>
</protein>
<dbReference type="AlphaFoldDB" id="A0A939GIS6"/>
<keyword evidence="3" id="KW-1185">Reference proteome</keyword>
<evidence type="ECO:0000256" key="1">
    <source>
        <dbReference type="SAM" id="SignalP"/>
    </source>
</evidence>
<accession>A0A939GIS6</accession>
<evidence type="ECO:0000313" key="3">
    <source>
        <dbReference type="Proteomes" id="UP000664034"/>
    </source>
</evidence>